<keyword evidence="2" id="KW-1185">Reference proteome</keyword>
<evidence type="ECO:0000313" key="1">
    <source>
        <dbReference type="EMBL" id="EST20563.1"/>
    </source>
</evidence>
<accession>V6JLF1</accession>
<organism evidence="1 2">
    <name type="scientific">Streptomyces roseochromogenus subsp. oscitans DS 12.976</name>
    <dbReference type="NCBI Taxonomy" id="1352936"/>
    <lineage>
        <taxon>Bacteria</taxon>
        <taxon>Bacillati</taxon>
        <taxon>Actinomycetota</taxon>
        <taxon>Actinomycetes</taxon>
        <taxon>Kitasatosporales</taxon>
        <taxon>Streptomycetaceae</taxon>
        <taxon>Streptomyces</taxon>
    </lineage>
</organism>
<sequence>MGHPPERQRPRDIRLIGNIRTRQDFGDGTARVVSGGLDPGVSNPDRSDGTTFQDAVWAGAPFRSKEALLAHVGGAVDA</sequence>
<dbReference type="EMBL" id="AWQX01000349">
    <property type="protein sequence ID" value="EST20563.1"/>
    <property type="molecule type" value="Genomic_DNA"/>
</dbReference>
<dbReference type="AlphaFoldDB" id="V6JLF1"/>
<dbReference type="HOGENOM" id="CLU_2620635_0_0_11"/>
<evidence type="ECO:0000313" key="2">
    <source>
        <dbReference type="Proteomes" id="UP000017984"/>
    </source>
</evidence>
<protein>
    <submittedName>
        <fullName evidence="1">Uncharacterized protein</fullName>
    </submittedName>
</protein>
<dbReference type="STRING" id="1352936.M878_39495"/>
<dbReference type="Proteomes" id="UP000017984">
    <property type="component" value="Chromosome"/>
</dbReference>
<reference evidence="1 2" key="1">
    <citation type="journal article" date="2014" name="Genome Announc.">
        <title>Draft Genome Sequence of Streptomyces roseochromogenes subsp. oscitans DS 12.976, Producer of the Aminocoumarin Antibiotic Clorobiocin.</title>
        <authorList>
            <person name="Ruckert C."/>
            <person name="Kalinowski J."/>
            <person name="Heide L."/>
            <person name="Apel A.K."/>
        </authorList>
    </citation>
    <scope>NUCLEOTIDE SEQUENCE [LARGE SCALE GENOMIC DNA]</scope>
    <source>
        <strain evidence="1 2">DS 12.976</strain>
    </source>
</reference>
<name>V6JLF1_STRRC</name>
<dbReference type="PATRIC" id="fig|1352936.5.peg.8177"/>
<dbReference type="RefSeq" id="WP_023552734.1">
    <property type="nucleotide sequence ID" value="NZ_CM002285.1"/>
</dbReference>
<gene>
    <name evidence="1" type="ORF">M878_39495</name>
</gene>
<proteinExistence type="predicted"/>
<comment type="caution">
    <text evidence="1">The sequence shown here is derived from an EMBL/GenBank/DDBJ whole genome shotgun (WGS) entry which is preliminary data.</text>
</comment>
<dbReference type="OrthoDB" id="9757939at2"/>